<evidence type="ECO:0000256" key="1">
    <source>
        <dbReference type="ARBA" id="ARBA00008857"/>
    </source>
</evidence>
<dbReference type="SUPFAM" id="SSF56349">
    <property type="entry name" value="DNA breaking-rejoining enzymes"/>
    <property type="match status" value="1"/>
</dbReference>
<reference evidence="5" key="2">
    <citation type="journal article" date="2022" name="Microbiol. Resour. Announc.">
        <title>Metagenome Sequencing to Explore Phylogenomics of Terrestrial Cyanobacteria.</title>
        <authorList>
            <person name="Ward R.D."/>
            <person name="Stajich J.E."/>
            <person name="Johansen J.R."/>
            <person name="Huntemann M."/>
            <person name="Clum A."/>
            <person name="Foster B."/>
            <person name="Foster B."/>
            <person name="Roux S."/>
            <person name="Palaniappan K."/>
            <person name="Varghese N."/>
            <person name="Mukherjee S."/>
            <person name="Reddy T.B.K."/>
            <person name="Daum C."/>
            <person name="Copeland A."/>
            <person name="Chen I.A."/>
            <person name="Ivanova N.N."/>
            <person name="Kyrpides N.C."/>
            <person name="Shapiro N."/>
            <person name="Eloe-Fadrosh E.A."/>
            <person name="Pietrasiak N."/>
        </authorList>
    </citation>
    <scope>NUCLEOTIDE SEQUENCE</scope>
    <source>
        <strain evidence="5">CPER-KK1</strain>
    </source>
</reference>
<comment type="similarity">
    <text evidence="1">Belongs to the 'phage' integrase family.</text>
</comment>
<evidence type="ECO:0000256" key="3">
    <source>
        <dbReference type="ARBA" id="ARBA00023172"/>
    </source>
</evidence>
<name>A0A951PMN6_9CYAN</name>
<proteinExistence type="inferred from homology"/>
<dbReference type="PROSITE" id="PS51898">
    <property type="entry name" value="TYR_RECOMBINASE"/>
    <property type="match status" value="1"/>
</dbReference>
<dbReference type="PANTHER" id="PTHR30349:SF41">
    <property type="entry name" value="INTEGRASE_RECOMBINASE PROTEIN MJ0367-RELATED"/>
    <property type="match status" value="1"/>
</dbReference>
<dbReference type="GO" id="GO:0015074">
    <property type="term" value="P:DNA integration"/>
    <property type="evidence" value="ECO:0007669"/>
    <property type="project" value="InterPro"/>
</dbReference>
<dbReference type="InterPro" id="IPR002104">
    <property type="entry name" value="Integrase_catalytic"/>
</dbReference>
<keyword evidence="2" id="KW-0238">DNA-binding</keyword>
<dbReference type="InterPro" id="IPR050090">
    <property type="entry name" value="Tyrosine_recombinase_XerCD"/>
</dbReference>
<dbReference type="InterPro" id="IPR013762">
    <property type="entry name" value="Integrase-like_cat_sf"/>
</dbReference>
<dbReference type="EMBL" id="JAHHIF010000030">
    <property type="protein sequence ID" value="MBW4546805.1"/>
    <property type="molecule type" value="Genomic_DNA"/>
</dbReference>
<evidence type="ECO:0000313" key="6">
    <source>
        <dbReference type="Proteomes" id="UP000753908"/>
    </source>
</evidence>
<dbReference type="Proteomes" id="UP000753908">
    <property type="component" value="Unassembled WGS sequence"/>
</dbReference>
<accession>A0A951PMN6</accession>
<organism evidence="5 6">
    <name type="scientific">Symplocastrum torsivum CPER-KK1</name>
    <dbReference type="NCBI Taxonomy" id="450513"/>
    <lineage>
        <taxon>Bacteria</taxon>
        <taxon>Bacillati</taxon>
        <taxon>Cyanobacteriota</taxon>
        <taxon>Cyanophyceae</taxon>
        <taxon>Oscillatoriophycideae</taxon>
        <taxon>Oscillatoriales</taxon>
        <taxon>Microcoleaceae</taxon>
        <taxon>Symplocastrum</taxon>
    </lineage>
</organism>
<evidence type="ECO:0000313" key="5">
    <source>
        <dbReference type="EMBL" id="MBW4546805.1"/>
    </source>
</evidence>
<dbReference type="Pfam" id="PF00589">
    <property type="entry name" value="Phage_integrase"/>
    <property type="match status" value="1"/>
</dbReference>
<reference evidence="5" key="1">
    <citation type="submission" date="2021-05" db="EMBL/GenBank/DDBJ databases">
        <authorList>
            <person name="Pietrasiak N."/>
            <person name="Ward R."/>
            <person name="Stajich J.E."/>
            <person name="Kurbessoian T."/>
        </authorList>
    </citation>
    <scope>NUCLEOTIDE SEQUENCE</scope>
    <source>
        <strain evidence="5">CPER-KK1</strain>
    </source>
</reference>
<dbReference type="CDD" id="cd00397">
    <property type="entry name" value="DNA_BRE_C"/>
    <property type="match status" value="1"/>
</dbReference>
<keyword evidence="3" id="KW-0233">DNA recombination</keyword>
<feature type="domain" description="Tyr recombinase" evidence="4">
    <location>
        <begin position="126"/>
        <end position="310"/>
    </location>
</feature>
<dbReference type="AlphaFoldDB" id="A0A951PMN6"/>
<dbReference type="GO" id="GO:0003677">
    <property type="term" value="F:DNA binding"/>
    <property type="evidence" value="ECO:0007669"/>
    <property type="project" value="UniProtKB-KW"/>
</dbReference>
<comment type="caution">
    <text evidence="5">The sequence shown here is derived from an EMBL/GenBank/DDBJ whole genome shotgun (WGS) entry which is preliminary data.</text>
</comment>
<protein>
    <submittedName>
        <fullName evidence="5">Tyrosine-type recombinase/integrase</fullName>
    </submittedName>
</protein>
<dbReference type="GO" id="GO:0006310">
    <property type="term" value="P:DNA recombination"/>
    <property type="evidence" value="ECO:0007669"/>
    <property type="project" value="UniProtKB-KW"/>
</dbReference>
<dbReference type="InterPro" id="IPR011010">
    <property type="entry name" value="DNA_brk_join_enz"/>
</dbReference>
<dbReference type="PANTHER" id="PTHR30349">
    <property type="entry name" value="PHAGE INTEGRASE-RELATED"/>
    <property type="match status" value="1"/>
</dbReference>
<evidence type="ECO:0000259" key="4">
    <source>
        <dbReference type="PROSITE" id="PS51898"/>
    </source>
</evidence>
<evidence type="ECO:0000256" key="2">
    <source>
        <dbReference type="ARBA" id="ARBA00023125"/>
    </source>
</evidence>
<gene>
    <name evidence="5" type="ORF">KME25_20525</name>
</gene>
<dbReference type="Gene3D" id="1.10.443.10">
    <property type="entry name" value="Intergrase catalytic core"/>
    <property type="match status" value="1"/>
</dbReference>
<sequence length="325" mass="35514">MGSRPLGAKDLALSNPLPLTQHPAAVYLALLATGSRSTMRQALDAIASLLTDGQCEAMSLDWAALRYQHTAAVQTALSEQHSPATARKMMCALRRVLTEAVRLDLMEATDYAKAVDLPKIKTTTKLRGRALSAAEITALFEVCLKDPTPAGKRDAALMAILRGAGLRRAEVVHLELRDFNADARALEVRGGKGGKDRTVYLPSSACELVTDWLPLRGNEPGALLYPVTKGRRLLKRHMTPQAVLMIVRKRALEAGVTSFSPHDFRRTFCSDLLDAGIDIVTVAKLVGHSSPVTTAKYDRRGEETKRMAVERLEIHTNRSREAQGE</sequence>